<dbReference type="InterPro" id="IPR013120">
    <property type="entry name" value="FAR_NAD-bd"/>
</dbReference>
<keyword evidence="1" id="KW-0444">Lipid biosynthesis</keyword>
<dbReference type="AlphaFoldDB" id="D7LNT0"/>
<dbReference type="HOGENOM" id="CLU_1306367_0_0_1"/>
<organism evidence="4">
    <name type="scientific">Arabidopsis lyrata subsp. lyrata</name>
    <name type="common">Lyre-leaved rock-cress</name>
    <dbReference type="NCBI Taxonomy" id="81972"/>
    <lineage>
        <taxon>Eukaryota</taxon>
        <taxon>Viridiplantae</taxon>
        <taxon>Streptophyta</taxon>
        <taxon>Embryophyta</taxon>
        <taxon>Tracheophyta</taxon>
        <taxon>Spermatophyta</taxon>
        <taxon>Magnoliopsida</taxon>
        <taxon>eudicotyledons</taxon>
        <taxon>Gunneridae</taxon>
        <taxon>Pentapetalae</taxon>
        <taxon>rosids</taxon>
        <taxon>malvids</taxon>
        <taxon>Brassicales</taxon>
        <taxon>Brassicaceae</taxon>
        <taxon>Camelineae</taxon>
        <taxon>Arabidopsis</taxon>
    </lineage>
</organism>
<accession>D7LNT0</accession>
<comment type="similarity">
    <text evidence="1">Belongs to the fatty acyl-CoA reductase family.</text>
</comment>
<keyword evidence="1" id="KW-0521">NADP</keyword>
<comment type="catalytic activity">
    <reaction evidence="1">
        <text>a long-chain fatty acyl-CoA + 2 NADPH + 2 H(+) = a long-chain primary fatty alcohol + 2 NADP(+) + CoA</text>
        <dbReference type="Rhea" id="RHEA:52716"/>
        <dbReference type="ChEBI" id="CHEBI:15378"/>
        <dbReference type="ChEBI" id="CHEBI:57287"/>
        <dbReference type="ChEBI" id="CHEBI:57783"/>
        <dbReference type="ChEBI" id="CHEBI:58349"/>
        <dbReference type="ChEBI" id="CHEBI:77396"/>
        <dbReference type="ChEBI" id="CHEBI:83139"/>
        <dbReference type="EC" id="1.2.1.84"/>
    </reaction>
</comment>
<gene>
    <name evidence="3" type="ORF">ARALYDRAFT_665146</name>
</gene>
<dbReference type="EC" id="1.2.1.84" evidence="1"/>
<keyword evidence="4" id="KW-1185">Reference proteome</keyword>
<dbReference type="Proteomes" id="UP000008694">
    <property type="component" value="Unassembled WGS sequence"/>
</dbReference>
<name>D7LNT0_ARALL</name>
<dbReference type="STRING" id="81972.D7LNT0"/>
<evidence type="ECO:0000313" key="3">
    <source>
        <dbReference type="EMBL" id="EFH53603.1"/>
    </source>
</evidence>
<comment type="function">
    <text evidence="1">Catalyzes the reduction of fatty acyl-CoA to fatty alcohols.</text>
</comment>
<feature type="domain" description="Thioester reductase (TE)" evidence="2">
    <location>
        <begin position="10"/>
        <end position="81"/>
    </location>
</feature>
<dbReference type="eggNOG" id="KOG1221">
    <property type="taxonomic scope" value="Eukaryota"/>
</dbReference>
<dbReference type="GO" id="GO:0035336">
    <property type="term" value="P:long-chain fatty-acyl-CoA metabolic process"/>
    <property type="evidence" value="ECO:0007669"/>
    <property type="project" value="TreeGrafter"/>
</dbReference>
<dbReference type="Gramene" id="Al_scaffold_0005_1181">
    <property type="protein sequence ID" value="Al_scaffold_0005_1181"/>
    <property type="gene ID" value="Al_scaffold_0005_1181"/>
</dbReference>
<dbReference type="GO" id="GO:0080019">
    <property type="term" value="F:alcohol-forming very long-chain fatty acyl-CoA reductase activity"/>
    <property type="evidence" value="ECO:0007669"/>
    <property type="project" value="InterPro"/>
</dbReference>
<dbReference type="PANTHER" id="PTHR11011:SF99">
    <property type="entry name" value="FATTY ACYL-COA REDUCTASE 3"/>
    <property type="match status" value="1"/>
</dbReference>
<dbReference type="InterPro" id="IPR026055">
    <property type="entry name" value="FAR"/>
</dbReference>
<dbReference type="GO" id="GO:0010345">
    <property type="term" value="P:suberin biosynthetic process"/>
    <property type="evidence" value="ECO:0007669"/>
    <property type="project" value="TreeGrafter"/>
</dbReference>
<dbReference type="EMBL" id="GL348717">
    <property type="protein sequence ID" value="EFH53603.1"/>
    <property type="molecule type" value="Genomic_DNA"/>
</dbReference>
<evidence type="ECO:0000313" key="4">
    <source>
        <dbReference type="Proteomes" id="UP000008694"/>
    </source>
</evidence>
<keyword evidence="1" id="KW-0443">Lipid metabolism</keyword>
<protein>
    <recommendedName>
        <fullName evidence="1">Fatty acyl-CoA reductase</fullName>
        <ecNumber evidence="1">1.2.1.84</ecNumber>
    </recommendedName>
</protein>
<sequence>MWTGDHTKVAPNLRKLYLLLRASDEKSATERFWERTCFEVVEKKYVITIVNGDIFLDDLGLYHQDSELEHQMVHQGKNVRMAKHIRVHESNGRNVGRCKKVKYVGGDNSSFDYYQHFQRTVLKLDRENQILADMVVNAMLVSMAVRAGRQKEMIYHQKGKLDMVRVIMDPKEEAKFTVSKLILGELWLKASRVPYEKDYDDIVPLMLIYYV</sequence>
<keyword evidence="1" id="KW-0560">Oxidoreductase</keyword>
<evidence type="ECO:0000256" key="1">
    <source>
        <dbReference type="RuleBase" id="RU363097"/>
    </source>
</evidence>
<proteinExistence type="inferred from homology"/>
<evidence type="ECO:0000259" key="2">
    <source>
        <dbReference type="Pfam" id="PF07993"/>
    </source>
</evidence>
<reference evidence="4" key="1">
    <citation type="journal article" date="2011" name="Nat. Genet.">
        <title>The Arabidopsis lyrata genome sequence and the basis of rapid genome size change.</title>
        <authorList>
            <person name="Hu T.T."/>
            <person name="Pattyn P."/>
            <person name="Bakker E.G."/>
            <person name="Cao J."/>
            <person name="Cheng J.-F."/>
            <person name="Clark R.M."/>
            <person name="Fahlgren N."/>
            <person name="Fawcett J.A."/>
            <person name="Grimwood J."/>
            <person name="Gundlach H."/>
            <person name="Haberer G."/>
            <person name="Hollister J.D."/>
            <person name="Ossowski S."/>
            <person name="Ottilar R.P."/>
            <person name="Salamov A.A."/>
            <person name="Schneeberger K."/>
            <person name="Spannagl M."/>
            <person name="Wang X."/>
            <person name="Yang L."/>
            <person name="Nasrallah M.E."/>
            <person name="Bergelson J."/>
            <person name="Carrington J.C."/>
            <person name="Gaut B.S."/>
            <person name="Schmutz J."/>
            <person name="Mayer K.F.X."/>
            <person name="Van de Peer Y."/>
            <person name="Grigoriev I.V."/>
            <person name="Nordborg M."/>
            <person name="Weigel D."/>
            <person name="Guo Y.-L."/>
        </authorList>
    </citation>
    <scope>NUCLEOTIDE SEQUENCE [LARGE SCALE GENOMIC DNA]</scope>
    <source>
        <strain evidence="4">cv. MN47</strain>
    </source>
</reference>
<dbReference type="GO" id="GO:0102965">
    <property type="term" value="F:alcohol-forming long-chain fatty acyl-CoA reductase activity"/>
    <property type="evidence" value="ECO:0007669"/>
    <property type="project" value="UniProtKB-EC"/>
</dbReference>
<dbReference type="PANTHER" id="PTHR11011">
    <property type="entry name" value="MALE STERILITY PROTEIN 2-RELATED"/>
    <property type="match status" value="1"/>
</dbReference>
<dbReference type="Pfam" id="PF07993">
    <property type="entry name" value="NAD_binding_4"/>
    <property type="match status" value="1"/>
</dbReference>